<evidence type="ECO:0000313" key="4">
    <source>
        <dbReference type="EMBL" id="MBO8435167.1"/>
    </source>
</evidence>
<dbReference type="Pfam" id="PF00156">
    <property type="entry name" value="Pribosyltran"/>
    <property type="match status" value="1"/>
</dbReference>
<dbReference type="InterPro" id="IPR051910">
    <property type="entry name" value="ComF/GntX_DNA_util-trans"/>
</dbReference>
<dbReference type="Proteomes" id="UP000823611">
    <property type="component" value="Unassembled WGS sequence"/>
</dbReference>
<dbReference type="CDD" id="cd00029">
    <property type="entry name" value="C1"/>
    <property type="match status" value="1"/>
</dbReference>
<evidence type="ECO:0000259" key="2">
    <source>
        <dbReference type="Pfam" id="PF00156"/>
    </source>
</evidence>
<feature type="domain" description="Phosphoribosyltransferase" evidence="2">
    <location>
        <begin position="135"/>
        <end position="232"/>
    </location>
</feature>
<dbReference type="InterPro" id="IPR029057">
    <property type="entry name" value="PRTase-like"/>
</dbReference>
<comment type="similarity">
    <text evidence="1">Belongs to the ComF/GntX family.</text>
</comment>
<dbReference type="Gene3D" id="3.40.50.2020">
    <property type="match status" value="1"/>
</dbReference>
<feature type="domain" description="Double zinc ribbon" evidence="3">
    <location>
        <begin position="9"/>
        <end position="65"/>
    </location>
</feature>
<dbReference type="CDD" id="cd06223">
    <property type="entry name" value="PRTases_typeI"/>
    <property type="match status" value="1"/>
</dbReference>
<evidence type="ECO:0000256" key="1">
    <source>
        <dbReference type="ARBA" id="ARBA00008007"/>
    </source>
</evidence>
<dbReference type="AlphaFoldDB" id="A0A9D9DW07"/>
<dbReference type="SUPFAM" id="SSF53271">
    <property type="entry name" value="PRTase-like"/>
    <property type="match status" value="1"/>
</dbReference>
<organism evidence="4 5">
    <name type="scientific">Candidatus Fimicola merdigallinarum</name>
    <dbReference type="NCBI Taxonomy" id="2840819"/>
    <lineage>
        <taxon>Bacteria</taxon>
        <taxon>Bacillati</taxon>
        <taxon>Bacillota</taxon>
        <taxon>Clostridia</taxon>
        <taxon>Lachnospirales</taxon>
        <taxon>Lachnospiraceae</taxon>
        <taxon>Lachnospiraceae incertae sedis</taxon>
        <taxon>Candidatus Fimicola</taxon>
    </lineage>
</organism>
<sequence>MNIVIWIKNLFFPKKCVVCNKLIEYKNFRGYLCNNCASDIPFIEGKVCKKCGLPLKVGDVCEKCMKRTFAFEYGFSAFTYDTVRKSIFRFKYSGVKNDGVGMAKLMEIFIRQNYSDLIDDINLIIPVPIHIKKLKSRGFNQADILARNLAEFLGKDYSSNTISRVKNTAPQNSLNYKERARNISDAFEFNKSIDVEDKSILIIDDIFTTGSTINECARLLMMNGAKAVYFYTFSIA</sequence>
<dbReference type="PANTHER" id="PTHR47505:SF1">
    <property type="entry name" value="DNA UTILIZATION PROTEIN YHGH"/>
    <property type="match status" value="1"/>
</dbReference>
<protein>
    <submittedName>
        <fullName evidence="4">ComF family protein</fullName>
    </submittedName>
</protein>
<dbReference type="Pfam" id="PF18912">
    <property type="entry name" value="DZR_2"/>
    <property type="match status" value="1"/>
</dbReference>
<dbReference type="EMBL" id="JADIMX010000141">
    <property type="protein sequence ID" value="MBO8435167.1"/>
    <property type="molecule type" value="Genomic_DNA"/>
</dbReference>
<evidence type="ECO:0000259" key="3">
    <source>
        <dbReference type="Pfam" id="PF18912"/>
    </source>
</evidence>
<evidence type="ECO:0000313" key="5">
    <source>
        <dbReference type="Proteomes" id="UP000823611"/>
    </source>
</evidence>
<proteinExistence type="inferred from homology"/>
<accession>A0A9D9DW07</accession>
<dbReference type="PANTHER" id="PTHR47505">
    <property type="entry name" value="DNA UTILIZATION PROTEIN YHGH"/>
    <property type="match status" value="1"/>
</dbReference>
<gene>
    <name evidence="4" type="ORF">IAC55_07600</name>
</gene>
<comment type="caution">
    <text evidence="4">The sequence shown here is derived from an EMBL/GenBank/DDBJ whole genome shotgun (WGS) entry which is preliminary data.</text>
</comment>
<dbReference type="InterPro" id="IPR044005">
    <property type="entry name" value="DZR_2"/>
</dbReference>
<reference evidence="4" key="1">
    <citation type="submission" date="2020-10" db="EMBL/GenBank/DDBJ databases">
        <authorList>
            <person name="Gilroy R."/>
        </authorList>
    </citation>
    <scope>NUCLEOTIDE SEQUENCE</scope>
    <source>
        <strain evidence="4">F6-4510</strain>
    </source>
</reference>
<reference evidence="4" key="2">
    <citation type="journal article" date="2021" name="PeerJ">
        <title>Extensive microbial diversity within the chicken gut microbiome revealed by metagenomics and culture.</title>
        <authorList>
            <person name="Gilroy R."/>
            <person name="Ravi A."/>
            <person name="Getino M."/>
            <person name="Pursley I."/>
            <person name="Horton D.L."/>
            <person name="Alikhan N.F."/>
            <person name="Baker D."/>
            <person name="Gharbi K."/>
            <person name="Hall N."/>
            <person name="Watson M."/>
            <person name="Adriaenssens E.M."/>
            <person name="Foster-Nyarko E."/>
            <person name="Jarju S."/>
            <person name="Secka A."/>
            <person name="Antonio M."/>
            <person name="Oren A."/>
            <person name="Chaudhuri R.R."/>
            <person name="La Ragione R."/>
            <person name="Hildebrand F."/>
            <person name="Pallen M.J."/>
        </authorList>
    </citation>
    <scope>NUCLEOTIDE SEQUENCE</scope>
    <source>
        <strain evidence="4">F6-4510</strain>
    </source>
</reference>
<dbReference type="InterPro" id="IPR000836">
    <property type="entry name" value="PRTase_dom"/>
</dbReference>
<name>A0A9D9DW07_9FIRM</name>